<protein>
    <submittedName>
        <fullName evidence="7">YfcC family protein</fullName>
    </submittedName>
</protein>
<sequence>MKDRLKMPHTYLLLLMIVCLAAFMTYIIPAGEFERHKVEDRTEVINGSYHHVSQAPVAPVEIFRAIPNGLIEGAEIIFYIFIVGGAFGIIHRTDAITTGVNAIMERVGRHGRWLIPITMIIFSILGFSIGLSEETIIFVPIGIALATALGYDAMVGAAMIALGAGIGFLGGMINPFTVGIAQSIAEVPLFSGWGYRTLIYLLVLLTGILYVMHYAKKVKAHPEKSLLFDVNVEERRTMSDDVLDTKFDSFRKRHAVILTILAATIIINVYGIFKYGWFLTQMSANFLIMGIVVGIIGGLGINGTFDALLEGMKDILFGAMIVGFAKAIVVVLTSGKIIDTIVFHMTDFIDHLPAAFSVVAMFLTQLVLNFFIPSGSGQAMTTMPIMVPISDLLGINRQVAVLAFQYGDAISNNIIPTSASLMGLLAVAGIPYNKWLKFVWKISAIWVLICLGGLIVYMYL</sequence>
<feature type="transmembrane region" description="Helical" evidence="6">
    <location>
        <begin position="255"/>
        <end position="273"/>
    </location>
</feature>
<feature type="transmembrane region" description="Helical" evidence="6">
    <location>
        <begin position="76"/>
        <end position="93"/>
    </location>
</feature>
<evidence type="ECO:0000256" key="5">
    <source>
        <dbReference type="ARBA" id="ARBA00023136"/>
    </source>
</evidence>
<evidence type="ECO:0000256" key="3">
    <source>
        <dbReference type="ARBA" id="ARBA00022692"/>
    </source>
</evidence>
<feature type="transmembrane region" description="Helical" evidence="6">
    <location>
        <begin position="161"/>
        <end position="185"/>
    </location>
</feature>
<feature type="transmembrane region" description="Helical" evidence="6">
    <location>
        <begin position="12"/>
        <end position="31"/>
    </location>
</feature>
<evidence type="ECO:0000256" key="2">
    <source>
        <dbReference type="ARBA" id="ARBA00022475"/>
    </source>
</evidence>
<feature type="transmembrane region" description="Helical" evidence="6">
    <location>
        <begin position="315"/>
        <end position="334"/>
    </location>
</feature>
<dbReference type="InterPro" id="IPR051679">
    <property type="entry name" value="DASS-Related_Transporters"/>
</dbReference>
<name>A0A4R6C7X4_9STAP</name>
<dbReference type="EMBL" id="SDQG01000001">
    <property type="protein sequence ID" value="TDM18499.1"/>
    <property type="molecule type" value="Genomic_DNA"/>
</dbReference>
<keyword evidence="3 6" id="KW-0812">Transmembrane</keyword>
<comment type="subcellular location">
    <subcellularLocation>
        <location evidence="1">Cell membrane</location>
        <topology evidence="1">Multi-pass membrane protein</topology>
    </subcellularLocation>
</comment>
<feature type="transmembrane region" description="Helical" evidence="6">
    <location>
        <begin position="113"/>
        <end position="131"/>
    </location>
</feature>
<dbReference type="AlphaFoldDB" id="A0A4R6C7X4"/>
<accession>A0A4R6C7X4</accession>
<evidence type="ECO:0000256" key="1">
    <source>
        <dbReference type="ARBA" id="ARBA00004651"/>
    </source>
</evidence>
<feature type="transmembrane region" description="Helical" evidence="6">
    <location>
        <begin position="414"/>
        <end position="432"/>
    </location>
</feature>
<keyword evidence="2" id="KW-1003">Cell membrane</keyword>
<keyword evidence="5 6" id="KW-0472">Membrane</keyword>
<dbReference type="PANTHER" id="PTHR43652">
    <property type="entry name" value="BASIC AMINO ACID ANTIPORTER YFCC-RELATED"/>
    <property type="match status" value="1"/>
</dbReference>
<evidence type="ECO:0000313" key="8">
    <source>
        <dbReference type="Proteomes" id="UP000294865"/>
    </source>
</evidence>
<proteinExistence type="predicted"/>
<feature type="transmembrane region" description="Helical" evidence="6">
    <location>
        <begin position="137"/>
        <end position="154"/>
    </location>
</feature>
<dbReference type="Pfam" id="PF03606">
    <property type="entry name" value="DcuC"/>
    <property type="match status" value="1"/>
</dbReference>
<reference evidence="7 8" key="1">
    <citation type="submission" date="2019-01" db="EMBL/GenBank/DDBJ databases">
        <title>Draft genome sequences of Macrococcus caseolyticus, Macrococcus canis, Macrococcus bohemicus and Macrococcus goetzii.</title>
        <authorList>
            <person name="Mazhar S."/>
            <person name="Altermann E."/>
            <person name="Hill C."/>
            <person name="Mcauliffe O."/>
        </authorList>
    </citation>
    <scope>NUCLEOTIDE SEQUENCE [LARGE SCALE GENOMIC DNA]</scope>
    <source>
        <strain evidence="7 8">DPC7162</strain>
    </source>
</reference>
<gene>
    <name evidence="7" type="ORF">ETI04_03140</name>
</gene>
<comment type="caution">
    <text evidence="7">The sequence shown here is derived from an EMBL/GenBank/DDBJ whole genome shotgun (WGS) entry which is preliminary data.</text>
</comment>
<feature type="transmembrane region" description="Helical" evidence="6">
    <location>
        <begin position="354"/>
        <end position="372"/>
    </location>
</feature>
<keyword evidence="4 6" id="KW-1133">Transmembrane helix</keyword>
<evidence type="ECO:0000256" key="4">
    <source>
        <dbReference type="ARBA" id="ARBA00022989"/>
    </source>
</evidence>
<feature type="transmembrane region" description="Helical" evidence="6">
    <location>
        <begin position="438"/>
        <end position="459"/>
    </location>
</feature>
<dbReference type="GO" id="GO:0005886">
    <property type="term" value="C:plasma membrane"/>
    <property type="evidence" value="ECO:0007669"/>
    <property type="project" value="UniProtKB-SubCell"/>
</dbReference>
<feature type="transmembrane region" description="Helical" evidence="6">
    <location>
        <begin position="285"/>
        <end position="303"/>
    </location>
</feature>
<feature type="transmembrane region" description="Helical" evidence="6">
    <location>
        <begin position="197"/>
        <end position="215"/>
    </location>
</feature>
<evidence type="ECO:0000256" key="6">
    <source>
        <dbReference type="SAM" id="Phobius"/>
    </source>
</evidence>
<organism evidence="7 8">
    <name type="scientific">Macrococcoides canis</name>
    <dbReference type="NCBI Taxonomy" id="1855823"/>
    <lineage>
        <taxon>Bacteria</taxon>
        <taxon>Bacillati</taxon>
        <taxon>Bacillota</taxon>
        <taxon>Bacilli</taxon>
        <taxon>Bacillales</taxon>
        <taxon>Staphylococcaceae</taxon>
        <taxon>Macrococcoides</taxon>
    </lineage>
</organism>
<dbReference type="RefSeq" id="WP_133419087.1">
    <property type="nucleotide sequence ID" value="NZ_JAXJTW010000050.1"/>
</dbReference>
<evidence type="ECO:0000313" key="7">
    <source>
        <dbReference type="EMBL" id="TDM18499.1"/>
    </source>
</evidence>
<dbReference type="Proteomes" id="UP000294865">
    <property type="component" value="Unassembled WGS sequence"/>
</dbReference>
<dbReference type="PANTHER" id="PTHR43652:SF2">
    <property type="entry name" value="BASIC AMINO ACID ANTIPORTER YFCC-RELATED"/>
    <property type="match status" value="1"/>
</dbReference>
<dbReference type="InterPro" id="IPR018385">
    <property type="entry name" value="C4_dicarb_anaerob_car-like"/>
</dbReference>